<evidence type="ECO:0000259" key="12">
    <source>
        <dbReference type="Pfam" id="PF22640"/>
    </source>
</evidence>
<keyword evidence="4 13" id="KW-0808">Transferase</keyword>
<reference evidence="14" key="1">
    <citation type="submission" date="2016-06" db="EMBL/GenBank/DDBJ databases">
        <authorList>
            <person name="Petersen J."/>
            <person name="Sayavedra L."/>
        </authorList>
    </citation>
    <scope>NUCLEOTIDE SEQUENCE [LARGE SCALE GENOMIC DNA]</scope>
    <source>
        <strain evidence="14">BazSymA</strain>
    </source>
</reference>
<dbReference type="Gene3D" id="3.90.550.10">
    <property type="entry name" value="Spore Coat Polysaccharide Biosynthesis Protein SpsA, Chain A"/>
    <property type="match status" value="1"/>
</dbReference>
<dbReference type="EC" id="2.7.7.13" evidence="3"/>
<dbReference type="InterPro" id="IPR014710">
    <property type="entry name" value="RmlC-like_jellyroll"/>
</dbReference>
<dbReference type="GO" id="GO:0000271">
    <property type="term" value="P:polysaccharide biosynthetic process"/>
    <property type="evidence" value="ECO:0007669"/>
    <property type="project" value="InterPro"/>
</dbReference>
<dbReference type="PANTHER" id="PTHR46390:SF1">
    <property type="entry name" value="MANNOSE-1-PHOSPHATE GUANYLYLTRANSFERASE"/>
    <property type="match status" value="1"/>
</dbReference>
<evidence type="ECO:0000256" key="9">
    <source>
        <dbReference type="RuleBase" id="RU004190"/>
    </source>
</evidence>
<keyword evidence="7" id="KW-0342">GTP-binding</keyword>
<dbReference type="FunFam" id="2.60.120.10:FF:000032">
    <property type="entry name" value="Mannose-1-phosphate guanylyltransferase/mannose-6-phosphate isomerase"/>
    <property type="match status" value="1"/>
</dbReference>
<protein>
    <recommendedName>
        <fullName evidence="3">mannose-1-phosphate guanylyltransferase</fullName>
        <ecNumber evidence="3">2.7.7.13</ecNumber>
    </recommendedName>
</protein>
<comment type="pathway">
    <text evidence="1">Nucleotide-sugar biosynthesis; GDP-alpha-D-mannose biosynthesis; GDP-alpha-D-mannose from alpha-D-mannose 1-phosphate (GTP route): step 1/1.</text>
</comment>
<evidence type="ECO:0000313" key="13">
    <source>
        <dbReference type="EMBL" id="SEH74978.1"/>
    </source>
</evidence>
<evidence type="ECO:0000256" key="6">
    <source>
        <dbReference type="ARBA" id="ARBA00022741"/>
    </source>
</evidence>
<dbReference type="FunFam" id="3.90.550.10:FF:000046">
    <property type="entry name" value="Mannose-1-phosphate guanylyltransferase (GDP)"/>
    <property type="match status" value="1"/>
</dbReference>
<evidence type="ECO:0000259" key="10">
    <source>
        <dbReference type="Pfam" id="PF00483"/>
    </source>
</evidence>
<dbReference type="EMBL" id="CDSC02000160">
    <property type="protein sequence ID" value="SEH74978.1"/>
    <property type="molecule type" value="Genomic_DNA"/>
</dbReference>
<evidence type="ECO:0000256" key="5">
    <source>
        <dbReference type="ARBA" id="ARBA00022695"/>
    </source>
</evidence>
<dbReference type="OrthoDB" id="9806359at2"/>
<feature type="domain" description="MannoseP isomerase/GMP-like beta-helix" evidence="12">
    <location>
        <begin position="294"/>
        <end position="346"/>
    </location>
</feature>
<dbReference type="PANTHER" id="PTHR46390">
    <property type="entry name" value="MANNOSE-1-PHOSPHATE GUANYLYLTRANSFERASE"/>
    <property type="match status" value="1"/>
</dbReference>
<dbReference type="SUPFAM" id="SSF53448">
    <property type="entry name" value="Nucleotide-diphospho-sugar transferases"/>
    <property type="match status" value="1"/>
</dbReference>
<dbReference type="GO" id="GO:0009298">
    <property type="term" value="P:GDP-mannose biosynthetic process"/>
    <property type="evidence" value="ECO:0007669"/>
    <property type="project" value="UniProtKB-UniPathway"/>
</dbReference>
<dbReference type="GO" id="GO:0004475">
    <property type="term" value="F:mannose-1-phosphate guanylyltransferase (GTP) activity"/>
    <property type="evidence" value="ECO:0007669"/>
    <property type="project" value="UniProtKB-EC"/>
</dbReference>
<dbReference type="Pfam" id="PF00483">
    <property type="entry name" value="NTP_transferase"/>
    <property type="match status" value="1"/>
</dbReference>
<comment type="similarity">
    <text evidence="2 9">Belongs to the mannose-6-phosphate isomerase type 2 family.</text>
</comment>
<dbReference type="InterPro" id="IPR011051">
    <property type="entry name" value="RmlC_Cupin_sf"/>
</dbReference>
<dbReference type="CDD" id="cd02213">
    <property type="entry name" value="cupin_PMI_typeII_C"/>
    <property type="match status" value="1"/>
</dbReference>
<evidence type="ECO:0000256" key="8">
    <source>
        <dbReference type="ARBA" id="ARBA00047343"/>
    </source>
</evidence>
<accession>A0A1H6KHY2</accession>
<proteinExistence type="inferred from homology"/>
<feature type="domain" description="Nucleotidyl transferase" evidence="10">
    <location>
        <begin position="9"/>
        <end position="285"/>
    </location>
</feature>
<evidence type="ECO:0000256" key="3">
    <source>
        <dbReference type="ARBA" id="ARBA00012387"/>
    </source>
</evidence>
<keyword evidence="5" id="KW-0548">Nucleotidyltransferase</keyword>
<dbReference type="Pfam" id="PF22640">
    <property type="entry name" value="ManC_GMP_beta-helix"/>
    <property type="match status" value="1"/>
</dbReference>
<organism evidence="13 14">
    <name type="scientific">Bathymodiolus azoricus thioautotrophic gill symbiont</name>
    <dbReference type="NCBI Taxonomy" id="235205"/>
    <lineage>
        <taxon>Bacteria</taxon>
        <taxon>Pseudomonadati</taxon>
        <taxon>Pseudomonadota</taxon>
        <taxon>Gammaproteobacteria</taxon>
        <taxon>sulfur-oxidizing symbionts</taxon>
    </lineage>
</organism>
<dbReference type="InterPro" id="IPR051161">
    <property type="entry name" value="Mannose-6P_isomerase_type2"/>
</dbReference>
<feature type="domain" description="Mannose-6-phosphate isomerase type II C-terminal" evidence="11">
    <location>
        <begin position="350"/>
        <end position="464"/>
    </location>
</feature>
<dbReference type="RefSeq" id="WP_143243082.1">
    <property type="nucleotide sequence ID" value="NZ_CAESAP020000060.1"/>
</dbReference>
<evidence type="ECO:0000256" key="2">
    <source>
        <dbReference type="ARBA" id="ARBA00006115"/>
    </source>
</evidence>
<evidence type="ECO:0000259" key="11">
    <source>
        <dbReference type="Pfam" id="PF01050"/>
    </source>
</evidence>
<dbReference type="UniPathway" id="UPA00126">
    <property type="reaction ID" value="UER00930"/>
</dbReference>
<dbReference type="Gene3D" id="2.60.120.10">
    <property type="entry name" value="Jelly Rolls"/>
    <property type="match status" value="1"/>
</dbReference>
<evidence type="ECO:0000256" key="1">
    <source>
        <dbReference type="ARBA" id="ARBA00004823"/>
    </source>
</evidence>
<dbReference type="GO" id="GO:0005525">
    <property type="term" value="F:GTP binding"/>
    <property type="evidence" value="ECO:0007669"/>
    <property type="project" value="UniProtKB-KW"/>
</dbReference>
<dbReference type="NCBIfam" id="TIGR01479">
    <property type="entry name" value="GMP_PMI"/>
    <property type="match status" value="1"/>
</dbReference>
<dbReference type="SUPFAM" id="SSF51182">
    <property type="entry name" value="RmlC-like cupins"/>
    <property type="match status" value="1"/>
</dbReference>
<dbReference type="AlphaFoldDB" id="A0A1H6KHY2"/>
<dbReference type="InterPro" id="IPR005835">
    <property type="entry name" value="NTP_transferase_dom"/>
</dbReference>
<dbReference type="InterPro" id="IPR001538">
    <property type="entry name" value="Man6P_isomerase-2_C"/>
</dbReference>
<evidence type="ECO:0000313" key="14">
    <source>
        <dbReference type="Proteomes" id="UP000198988"/>
    </source>
</evidence>
<dbReference type="Pfam" id="PF01050">
    <property type="entry name" value="MannoseP_isomer"/>
    <property type="match status" value="1"/>
</dbReference>
<evidence type="ECO:0000256" key="7">
    <source>
        <dbReference type="ARBA" id="ARBA00023134"/>
    </source>
</evidence>
<name>A0A1H6KHY2_9GAMM</name>
<keyword evidence="6" id="KW-0547">Nucleotide-binding</keyword>
<dbReference type="Proteomes" id="UP000198988">
    <property type="component" value="Unassembled WGS sequence"/>
</dbReference>
<dbReference type="InterPro" id="IPR054566">
    <property type="entry name" value="ManC/GMP-like_b-helix"/>
</dbReference>
<sequence length="469" mass="52375">MKSQNTIIPVILSGGYGTRLWPLSRKQYPKQYLPLAGDNTMLQETILRLNGLDNLASPIIVCNAEHRFLVAEQCQKIDISNPTILLEPVGRNTAPAIVAAALQSLKMTDNGVLLVLSADHVIEDINTFHRAIDSALKQANDNKLVTFGIVPTDANTGYGYIKSLKNGQVEAFVEKPDLQTAQSYLKQGNYLWNSGMFMFQPQILINEFTMHSPDIVSAVSDAVNNATQDLDFIRLEKQAFEFSPSDSIDYALLEKSSNVVVVPLKSQWNDIGAWSALYDIGTKDKDDNVIKGDVSAIDTTNTYINAHHHMVVTIGVDNLIIVDTPDATLIATQDKVHKVKGIVEYLHKNRRNESSEHRKVHRPWGWYDTIESGDYFQVKRLHVKSGAKLSLQRHRKRAEHWVVVSGVATVINGEELLTLEEGESTYISIGIIHALENKSNKSLEVIEVQSGVYLGEDDIERLEDIYGRN</sequence>
<dbReference type="CDD" id="cd02509">
    <property type="entry name" value="GDP-M1P_Guanylyltransferase"/>
    <property type="match status" value="1"/>
</dbReference>
<dbReference type="InterPro" id="IPR049577">
    <property type="entry name" value="GMPP_N"/>
</dbReference>
<evidence type="ECO:0000256" key="4">
    <source>
        <dbReference type="ARBA" id="ARBA00022679"/>
    </source>
</evidence>
<gene>
    <name evidence="13" type="ORF">BAZSYMA_ACONTIG02180_1</name>
</gene>
<comment type="catalytic activity">
    <reaction evidence="8">
        <text>alpha-D-mannose 1-phosphate + GTP + H(+) = GDP-alpha-D-mannose + diphosphate</text>
        <dbReference type="Rhea" id="RHEA:15229"/>
        <dbReference type="ChEBI" id="CHEBI:15378"/>
        <dbReference type="ChEBI" id="CHEBI:33019"/>
        <dbReference type="ChEBI" id="CHEBI:37565"/>
        <dbReference type="ChEBI" id="CHEBI:57527"/>
        <dbReference type="ChEBI" id="CHEBI:58409"/>
        <dbReference type="EC" id="2.7.7.13"/>
    </reaction>
</comment>
<dbReference type="InterPro" id="IPR029044">
    <property type="entry name" value="Nucleotide-diphossugar_trans"/>
</dbReference>
<dbReference type="InterPro" id="IPR006375">
    <property type="entry name" value="Man1P_GuaTrfase/Man6P_Isoase"/>
</dbReference>